<dbReference type="EMBL" id="JAWJWF010000007">
    <property type="protein sequence ID" value="KAK6630939.1"/>
    <property type="molecule type" value="Genomic_DNA"/>
</dbReference>
<feature type="compositionally biased region" description="Basic and acidic residues" evidence="1">
    <location>
        <begin position="32"/>
        <end position="50"/>
    </location>
</feature>
<name>A0ABR1AZ26_POLSC</name>
<organism evidence="2 3">
    <name type="scientific">Polyplax serrata</name>
    <name type="common">Common mouse louse</name>
    <dbReference type="NCBI Taxonomy" id="468196"/>
    <lineage>
        <taxon>Eukaryota</taxon>
        <taxon>Metazoa</taxon>
        <taxon>Ecdysozoa</taxon>
        <taxon>Arthropoda</taxon>
        <taxon>Hexapoda</taxon>
        <taxon>Insecta</taxon>
        <taxon>Pterygota</taxon>
        <taxon>Neoptera</taxon>
        <taxon>Paraneoptera</taxon>
        <taxon>Psocodea</taxon>
        <taxon>Troctomorpha</taxon>
        <taxon>Phthiraptera</taxon>
        <taxon>Anoplura</taxon>
        <taxon>Polyplacidae</taxon>
        <taxon>Polyplax</taxon>
    </lineage>
</organism>
<feature type="region of interest" description="Disordered" evidence="1">
    <location>
        <begin position="32"/>
        <end position="51"/>
    </location>
</feature>
<evidence type="ECO:0000256" key="1">
    <source>
        <dbReference type="SAM" id="MobiDB-lite"/>
    </source>
</evidence>
<protein>
    <submittedName>
        <fullName evidence="2">Uncharacterized protein</fullName>
    </submittedName>
</protein>
<gene>
    <name evidence="2" type="ORF">RUM44_003111</name>
</gene>
<keyword evidence="3" id="KW-1185">Reference proteome</keyword>
<reference evidence="2 3" key="1">
    <citation type="submission" date="2023-09" db="EMBL/GenBank/DDBJ databases">
        <title>Genomes of two closely related lineages of the louse Polyplax serrata with different host specificities.</title>
        <authorList>
            <person name="Martinu J."/>
            <person name="Tarabai H."/>
            <person name="Stefka J."/>
            <person name="Hypsa V."/>
        </authorList>
    </citation>
    <scope>NUCLEOTIDE SEQUENCE [LARGE SCALE GENOMIC DNA]</scope>
    <source>
        <strain evidence="2">98ZLc_SE</strain>
    </source>
</reference>
<sequence>MTAKLQKNNYGAIKNSPPYHWVGGMSDLRAVEDKNERQGEEGREKGKEVANETTSRAAYALYIYRYQYVVNRNTTNEARSNVTMVIKVLSLPDSNGINLASGISNESSDAIQNHP</sequence>
<accession>A0ABR1AZ26</accession>
<evidence type="ECO:0000313" key="3">
    <source>
        <dbReference type="Proteomes" id="UP001359485"/>
    </source>
</evidence>
<comment type="caution">
    <text evidence="2">The sequence shown here is derived from an EMBL/GenBank/DDBJ whole genome shotgun (WGS) entry which is preliminary data.</text>
</comment>
<dbReference type="Proteomes" id="UP001359485">
    <property type="component" value="Unassembled WGS sequence"/>
</dbReference>
<proteinExistence type="predicted"/>
<evidence type="ECO:0000313" key="2">
    <source>
        <dbReference type="EMBL" id="KAK6630939.1"/>
    </source>
</evidence>